<dbReference type="AlphaFoldDB" id="A3U495"/>
<dbReference type="HOGENOM" id="CLU_1347766_0_0_5"/>
<keyword evidence="2" id="KW-1185">Reference proteome</keyword>
<organism evidence="1 2">
    <name type="scientific">Pseudooceanicola batsensis (strain ATCC BAA-863 / DSM 15984 / KCTC 12145 / HTCC2597)</name>
    <name type="common">Oceanicola batsensis</name>
    <dbReference type="NCBI Taxonomy" id="252305"/>
    <lineage>
        <taxon>Bacteria</taxon>
        <taxon>Pseudomonadati</taxon>
        <taxon>Pseudomonadota</taxon>
        <taxon>Alphaproteobacteria</taxon>
        <taxon>Rhodobacterales</taxon>
        <taxon>Paracoccaceae</taxon>
        <taxon>Pseudooceanicola</taxon>
    </lineage>
</organism>
<protein>
    <recommendedName>
        <fullName evidence="3">DUF3800 domain-containing protein</fullName>
    </recommendedName>
</protein>
<sequence length="203" mass="23307">MHAVVDEIATSSKVYASAMSFGKFKATDHKAFGYPDVSHSYWIANAMFVLSHVQREHCDDPKNKGNCVIVVDDNKVEHANMAELIFQPDPWFDDLAFKAAFLKAKRRPKNWETRRFDQIVNTPFAIKSEHASTILVADLVAFVLRRYIELKADDEAFKGEKDFFEALFAKLKPVIKPHKNLQKKTQAYGYYQSLQPDGWDFAL</sequence>
<reference evidence="1 2" key="1">
    <citation type="journal article" date="2010" name="J. Bacteriol.">
        <title>Genome sequences of Oceanicola granulosus HTCC2516(T) and Oceanicola batsensis HTCC2597(TDelta).</title>
        <authorList>
            <person name="Thrash J.C."/>
            <person name="Cho J.C."/>
            <person name="Vergin K.L."/>
            <person name="Giovannoni S.J."/>
        </authorList>
    </citation>
    <scope>NUCLEOTIDE SEQUENCE [LARGE SCALE GENOMIC DNA]</scope>
    <source>
        <strain evidence="2">ATCC BAA-863 / DSM 15984 / KCTC 12145 / HTCC2597</strain>
    </source>
</reference>
<proteinExistence type="predicted"/>
<gene>
    <name evidence="1" type="ORF">OB2597_18771</name>
</gene>
<evidence type="ECO:0000313" key="2">
    <source>
        <dbReference type="Proteomes" id="UP000004318"/>
    </source>
</evidence>
<evidence type="ECO:0000313" key="1">
    <source>
        <dbReference type="EMBL" id="EAQ00996.1"/>
    </source>
</evidence>
<dbReference type="Proteomes" id="UP000004318">
    <property type="component" value="Unassembled WGS sequence"/>
</dbReference>
<comment type="caution">
    <text evidence="1">The sequence shown here is derived from an EMBL/GenBank/DDBJ whole genome shotgun (WGS) entry which is preliminary data.</text>
</comment>
<name>A3U495_PSEBH</name>
<accession>A3U495</accession>
<evidence type="ECO:0008006" key="3">
    <source>
        <dbReference type="Google" id="ProtNLM"/>
    </source>
</evidence>
<dbReference type="EMBL" id="AAMO01000022">
    <property type="protein sequence ID" value="EAQ00996.1"/>
    <property type="molecule type" value="Genomic_DNA"/>
</dbReference>